<keyword evidence="2 10" id="KW-0444">Lipid biosynthesis</keyword>
<dbReference type="GO" id="GO:0030148">
    <property type="term" value="P:sphingolipid biosynthetic process"/>
    <property type="evidence" value="ECO:0007669"/>
    <property type="project" value="TreeGrafter"/>
</dbReference>
<dbReference type="PANTHER" id="PTHR11157">
    <property type="entry name" value="FATTY ACID ACYL TRANSFERASE-RELATED"/>
    <property type="match status" value="1"/>
</dbReference>
<evidence type="ECO:0000256" key="3">
    <source>
        <dbReference type="ARBA" id="ARBA00022679"/>
    </source>
</evidence>
<dbReference type="GO" id="GO:0034626">
    <property type="term" value="P:fatty acid elongation, polyunsaturated fatty acid"/>
    <property type="evidence" value="ECO:0007669"/>
    <property type="project" value="TreeGrafter"/>
</dbReference>
<dbReference type="Proteomes" id="UP000291020">
    <property type="component" value="Unassembled WGS sequence"/>
</dbReference>
<keyword evidence="9 10" id="KW-0275">Fatty acid biosynthesis</keyword>
<dbReference type="GO" id="GO:0005789">
    <property type="term" value="C:endoplasmic reticulum membrane"/>
    <property type="evidence" value="ECO:0007669"/>
    <property type="project" value="TreeGrafter"/>
</dbReference>
<evidence type="ECO:0000256" key="2">
    <source>
        <dbReference type="ARBA" id="ARBA00022516"/>
    </source>
</evidence>
<reference evidence="11" key="2">
    <citation type="submission" date="2025-08" db="UniProtKB">
        <authorList>
            <consortium name="Ensembl"/>
        </authorList>
    </citation>
    <scope>IDENTIFICATION</scope>
</reference>
<feature type="transmembrane region" description="Helical" evidence="10">
    <location>
        <begin position="21"/>
        <end position="44"/>
    </location>
</feature>
<keyword evidence="3 10" id="KW-0808">Transferase</keyword>
<protein>
    <recommendedName>
        <fullName evidence="10">Elongation of very long chain fatty acids protein</fullName>
        <ecNumber evidence="10">2.3.1.199</ecNumber>
    </recommendedName>
    <alternativeName>
        <fullName evidence="10">Very-long-chain 3-oxoacyl-CoA synthase</fullName>
    </alternativeName>
</protein>
<dbReference type="PANTHER" id="PTHR11157:SF12">
    <property type="entry name" value="ELONGATION OF VERY LONG CHAIN FATTY ACIDS PROTEIN 4"/>
    <property type="match status" value="1"/>
</dbReference>
<comment type="similarity">
    <text evidence="10">Belongs to the ELO family.</text>
</comment>
<dbReference type="Ensembl" id="ENSGAGT00000038581.1">
    <property type="protein sequence ID" value="ENSGAGP00000034070.1"/>
    <property type="gene ID" value="ENSGAGG00000024213.1"/>
</dbReference>
<evidence type="ECO:0000313" key="12">
    <source>
        <dbReference type="Proteomes" id="UP000291020"/>
    </source>
</evidence>
<dbReference type="AlphaFoldDB" id="A0A452J128"/>
<evidence type="ECO:0000256" key="9">
    <source>
        <dbReference type="ARBA" id="ARBA00023160"/>
    </source>
</evidence>
<evidence type="ECO:0000256" key="10">
    <source>
        <dbReference type="RuleBase" id="RU361115"/>
    </source>
</evidence>
<evidence type="ECO:0000256" key="1">
    <source>
        <dbReference type="ARBA" id="ARBA00004141"/>
    </source>
</evidence>
<accession>A0A452J128</accession>
<organism evidence="11 12">
    <name type="scientific">Gopherus agassizii</name>
    <name type="common">Agassiz's desert tortoise</name>
    <dbReference type="NCBI Taxonomy" id="38772"/>
    <lineage>
        <taxon>Eukaryota</taxon>
        <taxon>Metazoa</taxon>
        <taxon>Chordata</taxon>
        <taxon>Craniata</taxon>
        <taxon>Vertebrata</taxon>
        <taxon>Euteleostomi</taxon>
        <taxon>Archelosauria</taxon>
        <taxon>Testudinata</taxon>
        <taxon>Testudines</taxon>
        <taxon>Cryptodira</taxon>
        <taxon>Durocryptodira</taxon>
        <taxon>Testudinoidea</taxon>
        <taxon>Testudinidae</taxon>
        <taxon>Gopherus</taxon>
    </lineage>
</organism>
<comment type="catalytic activity">
    <reaction evidence="10">
        <text>a very-long-chain acyl-CoA + malonyl-CoA + H(+) = a very-long-chain 3-oxoacyl-CoA + CO2 + CoA</text>
        <dbReference type="Rhea" id="RHEA:32727"/>
        <dbReference type="ChEBI" id="CHEBI:15378"/>
        <dbReference type="ChEBI" id="CHEBI:16526"/>
        <dbReference type="ChEBI" id="CHEBI:57287"/>
        <dbReference type="ChEBI" id="CHEBI:57384"/>
        <dbReference type="ChEBI" id="CHEBI:90725"/>
        <dbReference type="ChEBI" id="CHEBI:90736"/>
        <dbReference type="EC" id="2.3.1.199"/>
    </reaction>
</comment>
<keyword evidence="12" id="KW-1185">Reference proteome</keyword>
<reference evidence="11" key="3">
    <citation type="submission" date="2025-09" db="UniProtKB">
        <authorList>
            <consortium name="Ensembl"/>
        </authorList>
    </citation>
    <scope>IDENTIFICATION</scope>
</reference>
<dbReference type="InterPro" id="IPR002076">
    <property type="entry name" value="ELO_fam"/>
</dbReference>
<dbReference type="GO" id="GO:0042761">
    <property type="term" value="P:very long-chain fatty acid biosynthetic process"/>
    <property type="evidence" value="ECO:0007669"/>
    <property type="project" value="TreeGrafter"/>
</dbReference>
<keyword evidence="6 10" id="KW-1133">Transmembrane helix</keyword>
<dbReference type="EC" id="2.3.1.199" evidence="10"/>
<evidence type="ECO:0000313" key="11">
    <source>
        <dbReference type="Ensembl" id="ENSGAGP00000034070.1"/>
    </source>
</evidence>
<proteinExistence type="inferred from homology"/>
<name>A0A452J128_9SAUR</name>
<sequence length="85" mass="10296">VNYHGIRGKVLSWIDKRVDDWFLMQSPFPTLTISTLYLLTVWLGPKWMRRREPFQLRFLLISYNFGMVLLNFYIFKEVGLVFLCF</sequence>
<keyword evidence="5 10" id="KW-0276">Fatty acid metabolism</keyword>
<dbReference type="GO" id="GO:0019367">
    <property type="term" value="P:fatty acid elongation, saturated fatty acid"/>
    <property type="evidence" value="ECO:0007669"/>
    <property type="project" value="TreeGrafter"/>
</dbReference>
<keyword evidence="8 10" id="KW-0472">Membrane</keyword>
<dbReference type="GO" id="GO:0009922">
    <property type="term" value="F:fatty acid elongase activity"/>
    <property type="evidence" value="ECO:0007669"/>
    <property type="project" value="UniProtKB-EC"/>
</dbReference>
<keyword evidence="4 10" id="KW-0812">Transmembrane</keyword>
<reference evidence="12" key="1">
    <citation type="journal article" date="2017" name="PLoS ONE">
        <title>The Agassiz's desert tortoise genome provides a resource for the conservation of a threatened species.</title>
        <authorList>
            <person name="Tollis M."/>
            <person name="DeNardo D.F."/>
            <person name="Cornelius J.A."/>
            <person name="Dolby G.A."/>
            <person name="Edwards T."/>
            <person name="Henen B.T."/>
            <person name="Karl A.E."/>
            <person name="Murphy R.W."/>
            <person name="Kusumi K."/>
        </authorList>
    </citation>
    <scope>NUCLEOTIDE SEQUENCE [LARGE SCALE GENOMIC DNA]</scope>
</reference>
<feature type="transmembrane region" description="Helical" evidence="10">
    <location>
        <begin position="56"/>
        <end position="75"/>
    </location>
</feature>
<evidence type="ECO:0000256" key="8">
    <source>
        <dbReference type="ARBA" id="ARBA00023136"/>
    </source>
</evidence>
<evidence type="ECO:0000256" key="7">
    <source>
        <dbReference type="ARBA" id="ARBA00023098"/>
    </source>
</evidence>
<dbReference type="GO" id="GO:0034625">
    <property type="term" value="P:fatty acid elongation, monounsaturated fatty acid"/>
    <property type="evidence" value="ECO:0007669"/>
    <property type="project" value="TreeGrafter"/>
</dbReference>
<evidence type="ECO:0000256" key="4">
    <source>
        <dbReference type="ARBA" id="ARBA00022692"/>
    </source>
</evidence>
<evidence type="ECO:0000256" key="6">
    <source>
        <dbReference type="ARBA" id="ARBA00022989"/>
    </source>
</evidence>
<comment type="subcellular location">
    <subcellularLocation>
        <location evidence="1">Membrane</location>
        <topology evidence="1">Multi-pass membrane protein</topology>
    </subcellularLocation>
</comment>
<comment type="caution">
    <text evidence="10">Lacks conserved residue(s) required for the propagation of feature annotation.</text>
</comment>
<dbReference type="Pfam" id="PF01151">
    <property type="entry name" value="ELO"/>
    <property type="match status" value="1"/>
</dbReference>
<dbReference type="STRING" id="38772.ENSGAGP00000034070"/>
<evidence type="ECO:0000256" key="5">
    <source>
        <dbReference type="ARBA" id="ARBA00022832"/>
    </source>
</evidence>
<keyword evidence="7 10" id="KW-0443">Lipid metabolism</keyword>